<name>A0A975BTY7_9BACT</name>
<keyword evidence="2" id="KW-1185">Reference proteome</keyword>
<accession>A0A975BTY7</accession>
<protein>
    <recommendedName>
        <fullName evidence="3">STAS/SEC14 domain-containing protein</fullName>
    </recommendedName>
</protein>
<gene>
    <name evidence="1" type="ORF">dnm_077690</name>
</gene>
<dbReference type="RefSeq" id="WP_207679364.1">
    <property type="nucleotide sequence ID" value="NZ_CP061800.1"/>
</dbReference>
<evidence type="ECO:0000313" key="1">
    <source>
        <dbReference type="EMBL" id="QTA91696.1"/>
    </source>
</evidence>
<organism evidence="1 2">
    <name type="scientific">Desulfonema magnum</name>
    <dbReference type="NCBI Taxonomy" id="45655"/>
    <lineage>
        <taxon>Bacteria</taxon>
        <taxon>Pseudomonadati</taxon>
        <taxon>Thermodesulfobacteriota</taxon>
        <taxon>Desulfobacteria</taxon>
        <taxon>Desulfobacterales</taxon>
        <taxon>Desulfococcaceae</taxon>
        <taxon>Desulfonema</taxon>
    </lineage>
</organism>
<dbReference type="EMBL" id="CP061800">
    <property type="protein sequence ID" value="QTA91696.1"/>
    <property type="molecule type" value="Genomic_DNA"/>
</dbReference>
<evidence type="ECO:0008006" key="3">
    <source>
        <dbReference type="Google" id="ProtNLM"/>
    </source>
</evidence>
<reference evidence="1" key="1">
    <citation type="journal article" date="2021" name="Microb. Physiol.">
        <title>Proteogenomic Insights into the Physiology of Marine, Sulfate-Reducing, Filamentous Desulfonema limicola and Desulfonema magnum.</title>
        <authorList>
            <person name="Schnaars V."/>
            <person name="Wohlbrand L."/>
            <person name="Scheve S."/>
            <person name="Hinrichs C."/>
            <person name="Reinhardt R."/>
            <person name="Rabus R."/>
        </authorList>
    </citation>
    <scope>NUCLEOTIDE SEQUENCE</scope>
    <source>
        <strain evidence="1">4be13</strain>
    </source>
</reference>
<evidence type="ECO:0000313" key="2">
    <source>
        <dbReference type="Proteomes" id="UP000663722"/>
    </source>
</evidence>
<dbReference type="AlphaFoldDB" id="A0A975BTY7"/>
<proteinExistence type="predicted"/>
<dbReference type="KEGG" id="dmm:dnm_077690"/>
<dbReference type="Proteomes" id="UP000663722">
    <property type="component" value="Chromosome"/>
</dbReference>
<sequence>MNNTIYMKEGYVKVNYKPETGVVYILWKNLFNQDIVRECCERQLEEVHKGAKILVANISNAKGVVLEETQKWFKSYLFPAYAKAGLKAIITIDSKVLITRLTARRWTQVGSRFVFDMVTVRSKEEAAKTAANYL</sequence>